<keyword evidence="1" id="KW-0472">Membrane</keyword>
<sequence>MASTMDIPRTLRAPLYPLLGIPRLLTTSTLLKPIAFTSAIAAGVTGVWVKYAFGPTLYLVRSEWFGWLIPFKSYTKIMGQIFWRGVDLVKYVSSSSTNSKLEQWGFGVLDKMRALDTQWWMAVVFTLIQAGVVVNYLVGWRIRAEAAKVGHAVLAAERAKNRTSSSSTVKAVEEKEVVKPTPAPKQKGNWIMRYTVNQIKSLLMTPIYAIPVLGQLLYAYTRAPQIASSYLLPLDPVLARRLLNDPKEEWSVRGFGLVAGMLGGVPILGSLFRVGKGEKGVSLFPNGIDMDDQACSDCTYARSSAQPLYPTGLTATCRVRPIPIAQTSSGASSSPHIARRSSTIRCIQTDGEKNPGDAVYTSIIGLAIGGLLQLGEGRRRL</sequence>
<feature type="transmembrane region" description="Helical" evidence="1">
    <location>
        <begin position="250"/>
        <end position="272"/>
    </location>
</feature>
<comment type="caution">
    <text evidence="2">The sequence shown here is derived from an EMBL/GenBank/DDBJ whole genome shotgun (WGS) entry which is preliminary data.</text>
</comment>
<feature type="transmembrane region" description="Helical" evidence="1">
    <location>
        <begin position="202"/>
        <end position="221"/>
    </location>
</feature>
<reference evidence="2 3" key="1">
    <citation type="journal article" date="2011" name="J. Gen. Appl. Microbiol.">
        <title>Draft genome sequencing of the enigmatic yeast Saitoella complicata.</title>
        <authorList>
            <person name="Nishida H."/>
            <person name="Hamamoto M."/>
            <person name="Sugiyama J."/>
        </authorList>
    </citation>
    <scope>NUCLEOTIDE SEQUENCE [LARGE SCALE GENOMIC DNA]</scope>
    <source>
        <strain evidence="2 3">NRRL Y-17804</strain>
    </source>
</reference>
<evidence type="ECO:0000313" key="3">
    <source>
        <dbReference type="Proteomes" id="UP000033140"/>
    </source>
</evidence>
<dbReference type="Proteomes" id="UP000033140">
    <property type="component" value="Unassembled WGS sequence"/>
</dbReference>
<keyword evidence="3" id="KW-1185">Reference proteome</keyword>
<accession>A0A0E9NFX2</accession>
<protein>
    <submittedName>
        <fullName evidence="2">Uncharacterized protein</fullName>
    </submittedName>
</protein>
<evidence type="ECO:0000313" key="2">
    <source>
        <dbReference type="EMBL" id="GAO48586.1"/>
    </source>
</evidence>
<feature type="transmembrane region" description="Helical" evidence="1">
    <location>
        <begin position="33"/>
        <end position="53"/>
    </location>
</feature>
<dbReference type="EMBL" id="BACD03000015">
    <property type="protein sequence ID" value="GAO48586.1"/>
    <property type="molecule type" value="Genomic_DNA"/>
</dbReference>
<evidence type="ECO:0000256" key="1">
    <source>
        <dbReference type="SAM" id="Phobius"/>
    </source>
</evidence>
<feature type="transmembrane region" description="Helical" evidence="1">
    <location>
        <begin position="119"/>
        <end position="138"/>
    </location>
</feature>
<keyword evidence="1" id="KW-0812">Transmembrane</keyword>
<organism evidence="2 3">
    <name type="scientific">Saitoella complicata (strain BCRC 22490 / CBS 7301 / JCM 7358 / NBRC 10748 / NRRL Y-17804)</name>
    <dbReference type="NCBI Taxonomy" id="698492"/>
    <lineage>
        <taxon>Eukaryota</taxon>
        <taxon>Fungi</taxon>
        <taxon>Dikarya</taxon>
        <taxon>Ascomycota</taxon>
        <taxon>Taphrinomycotina</taxon>
        <taxon>Taphrinomycotina incertae sedis</taxon>
        <taxon>Saitoella</taxon>
    </lineage>
</organism>
<proteinExistence type="predicted"/>
<reference evidence="2 3" key="2">
    <citation type="journal article" date="2014" name="J. Gen. Appl. Microbiol.">
        <title>The early diverging ascomycetous budding yeast Saitoella complicata has three histone deacetylases belonging to the Clr6, Hos2, and Rpd3 lineages.</title>
        <authorList>
            <person name="Nishida H."/>
            <person name="Matsumoto T."/>
            <person name="Kondo S."/>
            <person name="Hamamoto M."/>
            <person name="Yoshikawa H."/>
        </authorList>
    </citation>
    <scope>NUCLEOTIDE SEQUENCE [LARGE SCALE GENOMIC DNA]</scope>
    <source>
        <strain evidence="2 3">NRRL Y-17804</strain>
    </source>
</reference>
<keyword evidence="1" id="KW-1133">Transmembrane helix</keyword>
<dbReference type="AlphaFoldDB" id="A0A0E9NFX2"/>
<reference evidence="2 3" key="3">
    <citation type="journal article" date="2015" name="Genome Announc.">
        <title>Draft Genome Sequence of the Archiascomycetous Yeast Saitoella complicata.</title>
        <authorList>
            <person name="Yamauchi K."/>
            <person name="Kondo S."/>
            <person name="Hamamoto M."/>
            <person name="Takahashi Y."/>
            <person name="Ogura Y."/>
            <person name="Hayashi T."/>
            <person name="Nishida H."/>
        </authorList>
    </citation>
    <scope>NUCLEOTIDE SEQUENCE [LARGE SCALE GENOMIC DNA]</scope>
    <source>
        <strain evidence="2 3">NRRL Y-17804</strain>
    </source>
</reference>
<gene>
    <name evidence="2" type="ORF">G7K_2759-t1</name>
</gene>
<name>A0A0E9NFX2_SAICN</name>